<dbReference type="SUPFAM" id="SSF56935">
    <property type="entry name" value="Porins"/>
    <property type="match status" value="1"/>
</dbReference>
<dbReference type="RefSeq" id="WP_339586237.1">
    <property type="nucleotide sequence ID" value="NZ_JBBHJZ010000001.1"/>
</dbReference>
<dbReference type="InterPro" id="IPR039426">
    <property type="entry name" value="TonB-dep_rcpt-like"/>
</dbReference>
<sequence>MKSVRTFVLASASLLSLASPAFAQDTAAKDADQAGFGNEDIVVQARRRDESQQDVPLVVNAVTAASIEKLNLREFQEIQTLVPGLNLASSANGIGAQASLRGVAYDVNASGNNGTIEFYLNDAPLAAGILFQSMFDVGQIEVLRGPQGTLRGRASPSGSITVTSHRPDMNEAGGYLTGTINDIGTRNLNGAINVPIIEGILALRVAGVYEEGDGNRVNSLNSTVDPYQKTRGGRISLRAEPVDFLSLSASYTATNRQVAQFDQVESLSQTVVGGPNGQALITAGDRQSVQFIPRRYEQDFKVWNWQAQARFAGQKLDYVGSVSDSKLDSLDPSDDGAFFGATYPLALRQAAQVTNTRSKQTTHELRLSNEERISGIFDYVVGGLYNKLDAPTSLVTQTPLFAGFFIPQAAFPNFVQTSGIVPGAGVSFAQLVNTTVTRPASTKEQSLFANVTAHLGEATELSAGTRYIDYKSTGSLTVGGVAVPAATQNLKTSHWIYSASLKHKFTPDIMAYASFGSSWRPGSATNPIQFRDLTNPGALLSSFYFPGDETSNSYEIGVKSTWLDNRLRVNVTAYRQDFKNYAFSAQNIYAAGTDAQGAQRVFLAAPALAVGVPAKVDGVEGEIDFRLSDRFSISGTASYALSKIKNGVVPCNNYGGGVPTYAQILAANNGQQIATCNVNYRAGTSAPFAATVQSEYNHPIGASMQGYIRGLMTFQGKSQNDPANTFDDIDSYAQVNLFAGIRDADGAWELTGYVKNVFNVERVLTRTAQPLGVSYQQLFCSAAVPQCAGVLPAGVPAITYGQSGSSAYRGITMTAPREFGATFTVRFGSR</sequence>
<dbReference type="EMBL" id="JBBHJZ010000001">
    <property type="protein sequence ID" value="MEJ5976321.1"/>
    <property type="molecule type" value="Genomic_DNA"/>
</dbReference>
<dbReference type="InterPro" id="IPR012910">
    <property type="entry name" value="Plug_dom"/>
</dbReference>
<evidence type="ECO:0000256" key="9">
    <source>
        <dbReference type="ARBA" id="ARBA00023136"/>
    </source>
</evidence>
<keyword evidence="10 11" id="KW-0998">Cell outer membrane</keyword>
<organism evidence="16 17">
    <name type="scientific">Novosphingobium anseongense</name>
    <dbReference type="NCBI Taxonomy" id="3133436"/>
    <lineage>
        <taxon>Bacteria</taxon>
        <taxon>Pseudomonadati</taxon>
        <taxon>Pseudomonadota</taxon>
        <taxon>Alphaproteobacteria</taxon>
        <taxon>Sphingomonadales</taxon>
        <taxon>Sphingomonadaceae</taxon>
        <taxon>Novosphingobium</taxon>
    </lineage>
</organism>
<feature type="chain" id="PRO_5045176935" evidence="13">
    <location>
        <begin position="24"/>
        <end position="830"/>
    </location>
</feature>
<dbReference type="Proteomes" id="UP001361239">
    <property type="component" value="Unassembled WGS sequence"/>
</dbReference>
<dbReference type="InterPro" id="IPR036942">
    <property type="entry name" value="Beta-barrel_TonB_sf"/>
</dbReference>
<evidence type="ECO:0000313" key="17">
    <source>
        <dbReference type="Proteomes" id="UP001361239"/>
    </source>
</evidence>
<proteinExistence type="inferred from homology"/>
<keyword evidence="2 11" id="KW-0813">Transport</keyword>
<dbReference type="Pfam" id="PF07715">
    <property type="entry name" value="Plug"/>
    <property type="match status" value="1"/>
</dbReference>
<dbReference type="PROSITE" id="PS52016">
    <property type="entry name" value="TONB_DEPENDENT_REC_3"/>
    <property type="match status" value="1"/>
</dbReference>
<gene>
    <name evidence="16" type="ORF">WG901_06725</name>
</gene>
<evidence type="ECO:0000256" key="13">
    <source>
        <dbReference type="SAM" id="SignalP"/>
    </source>
</evidence>
<keyword evidence="4" id="KW-0410">Iron transport</keyword>
<feature type="domain" description="TonB-dependent receptor plug" evidence="15">
    <location>
        <begin position="52"/>
        <end position="158"/>
    </location>
</feature>
<keyword evidence="3 11" id="KW-1134">Transmembrane beta strand</keyword>
<evidence type="ECO:0000256" key="3">
    <source>
        <dbReference type="ARBA" id="ARBA00022452"/>
    </source>
</evidence>
<evidence type="ECO:0000256" key="2">
    <source>
        <dbReference type="ARBA" id="ARBA00022448"/>
    </source>
</evidence>
<evidence type="ECO:0000256" key="5">
    <source>
        <dbReference type="ARBA" id="ARBA00022692"/>
    </source>
</evidence>
<evidence type="ECO:0000256" key="6">
    <source>
        <dbReference type="ARBA" id="ARBA00023004"/>
    </source>
</evidence>
<evidence type="ECO:0000256" key="4">
    <source>
        <dbReference type="ARBA" id="ARBA00022496"/>
    </source>
</evidence>
<dbReference type="PANTHER" id="PTHR32552">
    <property type="entry name" value="FERRICHROME IRON RECEPTOR-RELATED"/>
    <property type="match status" value="1"/>
</dbReference>
<accession>A0ABU8RTH8</accession>
<dbReference type="PANTHER" id="PTHR32552:SF81">
    <property type="entry name" value="TONB-DEPENDENT OUTER MEMBRANE RECEPTOR"/>
    <property type="match status" value="1"/>
</dbReference>
<keyword evidence="7" id="KW-0406">Ion transport</keyword>
<comment type="caution">
    <text evidence="16">The sequence shown here is derived from an EMBL/GenBank/DDBJ whole genome shotgun (WGS) entry which is preliminary data.</text>
</comment>
<evidence type="ECO:0000256" key="10">
    <source>
        <dbReference type="ARBA" id="ARBA00023237"/>
    </source>
</evidence>
<dbReference type="InterPro" id="IPR000531">
    <property type="entry name" value="Beta-barrel_TonB"/>
</dbReference>
<keyword evidence="16" id="KW-0675">Receptor</keyword>
<evidence type="ECO:0000256" key="11">
    <source>
        <dbReference type="PROSITE-ProRule" id="PRU01360"/>
    </source>
</evidence>
<evidence type="ECO:0000256" key="8">
    <source>
        <dbReference type="ARBA" id="ARBA00023077"/>
    </source>
</evidence>
<keyword evidence="13" id="KW-0732">Signal</keyword>
<keyword evidence="9 11" id="KW-0472">Membrane</keyword>
<feature type="signal peptide" evidence="13">
    <location>
        <begin position="1"/>
        <end position="23"/>
    </location>
</feature>
<evidence type="ECO:0000256" key="12">
    <source>
        <dbReference type="RuleBase" id="RU003357"/>
    </source>
</evidence>
<evidence type="ECO:0000256" key="7">
    <source>
        <dbReference type="ARBA" id="ARBA00023065"/>
    </source>
</evidence>
<dbReference type="Gene3D" id="2.40.170.20">
    <property type="entry name" value="TonB-dependent receptor, beta-barrel domain"/>
    <property type="match status" value="1"/>
</dbReference>
<dbReference type="Pfam" id="PF00593">
    <property type="entry name" value="TonB_dep_Rec_b-barrel"/>
    <property type="match status" value="1"/>
</dbReference>
<comment type="subcellular location">
    <subcellularLocation>
        <location evidence="1 11">Cell outer membrane</location>
        <topology evidence="1 11">Multi-pass membrane protein</topology>
    </subcellularLocation>
</comment>
<comment type="similarity">
    <text evidence="11 12">Belongs to the TonB-dependent receptor family.</text>
</comment>
<protein>
    <submittedName>
        <fullName evidence="16">TonB-dependent receptor</fullName>
    </submittedName>
</protein>
<evidence type="ECO:0000256" key="1">
    <source>
        <dbReference type="ARBA" id="ARBA00004571"/>
    </source>
</evidence>
<keyword evidence="6" id="KW-0408">Iron</keyword>
<evidence type="ECO:0000259" key="14">
    <source>
        <dbReference type="Pfam" id="PF00593"/>
    </source>
</evidence>
<keyword evidence="8 12" id="KW-0798">TonB box</keyword>
<keyword evidence="5 11" id="KW-0812">Transmembrane</keyword>
<evidence type="ECO:0000313" key="16">
    <source>
        <dbReference type="EMBL" id="MEJ5976321.1"/>
    </source>
</evidence>
<evidence type="ECO:0000259" key="15">
    <source>
        <dbReference type="Pfam" id="PF07715"/>
    </source>
</evidence>
<name>A0ABU8RTH8_9SPHN</name>
<reference evidence="16 17" key="1">
    <citation type="submission" date="2024-03" db="EMBL/GenBank/DDBJ databases">
        <authorList>
            <person name="Jo J.-H."/>
        </authorList>
    </citation>
    <scope>NUCLEOTIDE SEQUENCE [LARGE SCALE GENOMIC DNA]</scope>
    <source>
        <strain evidence="16 17">PS1R-30</strain>
    </source>
</reference>
<keyword evidence="17" id="KW-1185">Reference proteome</keyword>
<feature type="domain" description="TonB-dependent receptor-like beta-barrel" evidence="14">
    <location>
        <begin position="291"/>
        <end position="757"/>
    </location>
</feature>